<protein>
    <submittedName>
        <fullName evidence="3">Uncharacterized protein</fullName>
    </submittedName>
</protein>
<dbReference type="AlphaFoldDB" id="A0A2A2HUB0"/>
<dbReference type="Proteomes" id="UP000218164">
    <property type="component" value="Unassembled WGS sequence"/>
</dbReference>
<sequence>MELGVKSLSDLLKLENFMLFLFGISFFGLVIIFVYALVLPHSWYDKASILGVSIFIAIATFLSGLFLGFIFGIPRTTETQNIEPGKTPEKPTEIPMYLENKNRLYTENSNLERISDWLTTGIVTIALVSLKQVPEALQQFSGYVGPALNATTAGGAASTSGGIYGTFILICYSIDGFLIGYLGTRRRAAVDFGKGIFEEEEIIESIKTLLNPAASKEEKEDVKRDIRRFLRIPPVSPKQQENNSDSEPPENPSTKQKDET</sequence>
<evidence type="ECO:0000256" key="2">
    <source>
        <dbReference type="SAM" id="Phobius"/>
    </source>
</evidence>
<organism evidence="3 4">
    <name type="scientific">Methanosarcina spelaei</name>
    <dbReference type="NCBI Taxonomy" id="1036679"/>
    <lineage>
        <taxon>Archaea</taxon>
        <taxon>Methanobacteriati</taxon>
        <taxon>Methanobacteriota</taxon>
        <taxon>Stenosarchaea group</taxon>
        <taxon>Methanomicrobia</taxon>
        <taxon>Methanosarcinales</taxon>
        <taxon>Methanosarcinaceae</taxon>
        <taxon>Methanosarcina</taxon>
    </lineage>
</organism>
<keyword evidence="2" id="KW-0812">Transmembrane</keyword>
<keyword evidence="2" id="KW-0472">Membrane</keyword>
<evidence type="ECO:0000313" key="3">
    <source>
        <dbReference type="EMBL" id="PAV12972.1"/>
    </source>
</evidence>
<reference evidence="3 4" key="1">
    <citation type="journal article" date="2017" name="BMC Genomics">
        <title>Genomic analysis of methanogenic archaea reveals a shift towards energy conservation.</title>
        <authorList>
            <person name="Gilmore S.P."/>
            <person name="Henske J.K."/>
            <person name="Sexton J.A."/>
            <person name="Solomon K.V."/>
            <person name="Seppala S."/>
            <person name="Yoo J.I."/>
            <person name="Huyett L.M."/>
            <person name="Pressman A."/>
            <person name="Cogan J.Z."/>
            <person name="Kivenson V."/>
            <person name="Peng X."/>
            <person name="Tan Y."/>
            <person name="Valentine D.L."/>
            <person name="O'Malley M.A."/>
        </authorList>
    </citation>
    <scope>NUCLEOTIDE SEQUENCE [LARGE SCALE GENOMIC DNA]</scope>
    <source>
        <strain evidence="3 4">MC-15</strain>
    </source>
</reference>
<gene>
    <name evidence="3" type="ORF">ASJ81_04400</name>
</gene>
<dbReference type="RefSeq" id="WP_095644165.1">
    <property type="nucleotide sequence ID" value="NZ_LMVP01000146.1"/>
</dbReference>
<feature type="transmembrane region" description="Helical" evidence="2">
    <location>
        <begin position="50"/>
        <end position="73"/>
    </location>
</feature>
<feature type="transmembrane region" description="Helical" evidence="2">
    <location>
        <begin position="163"/>
        <end position="184"/>
    </location>
</feature>
<comment type="caution">
    <text evidence="3">The sequence shown here is derived from an EMBL/GenBank/DDBJ whole genome shotgun (WGS) entry which is preliminary data.</text>
</comment>
<keyword evidence="4" id="KW-1185">Reference proteome</keyword>
<accession>A0A2A2HUB0</accession>
<keyword evidence="2" id="KW-1133">Transmembrane helix</keyword>
<feature type="region of interest" description="Disordered" evidence="1">
    <location>
        <begin position="229"/>
        <end position="260"/>
    </location>
</feature>
<dbReference type="OrthoDB" id="387066at2157"/>
<feature type="transmembrane region" description="Helical" evidence="2">
    <location>
        <begin position="17"/>
        <end position="38"/>
    </location>
</feature>
<evidence type="ECO:0000313" key="4">
    <source>
        <dbReference type="Proteomes" id="UP000218164"/>
    </source>
</evidence>
<evidence type="ECO:0000256" key="1">
    <source>
        <dbReference type="SAM" id="MobiDB-lite"/>
    </source>
</evidence>
<feature type="compositionally biased region" description="Polar residues" evidence="1">
    <location>
        <begin position="237"/>
        <end position="246"/>
    </location>
</feature>
<name>A0A2A2HUB0_9EURY</name>
<dbReference type="EMBL" id="LMVP01000146">
    <property type="protein sequence ID" value="PAV12972.1"/>
    <property type="molecule type" value="Genomic_DNA"/>
</dbReference>
<proteinExistence type="predicted"/>